<organism evidence="1 2">
    <name type="scientific">Canavalia gladiata</name>
    <name type="common">Sword bean</name>
    <name type="synonym">Dolichos gladiatus</name>
    <dbReference type="NCBI Taxonomy" id="3824"/>
    <lineage>
        <taxon>Eukaryota</taxon>
        <taxon>Viridiplantae</taxon>
        <taxon>Streptophyta</taxon>
        <taxon>Embryophyta</taxon>
        <taxon>Tracheophyta</taxon>
        <taxon>Spermatophyta</taxon>
        <taxon>Magnoliopsida</taxon>
        <taxon>eudicotyledons</taxon>
        <taxon>Gunneridae</taxon>
        <taxon>Pentapetalae</taxon>
        <taxon>rosids</taxon>
        <taxon>fabids</taxon>
        <taxon>Fabales</taxon>
        <taxon>Fabaceae</taxon>
        <taxon>Papilionoideae</taxon>
        <taxon>50 kb inversion clade</taxon>
        <taxon>NPAAA clade</taxon>
        <taxon>indigoferoid/millettioid clade</taxon>
        <taxon>Phaseoleae</taxon>
        <taxon>Canavalia</taxon>
    </lineage>
</organism>
<protein>
    <submittedName>
        <fullName evidence="1">Uncharacterized protein</fullName>
    </submittedName>
</protein>
<reference evidence="1 2" key="1">
    <citation type="submission" date="2024-01" db="EMBL/GenBank/DDBJ databases">
        <title>The genomes of 5 underutilized Papilionoideae crops provide insights into root nodulation and disease resistanc.</title>
        <authorList>
            <person name="Jiang F."/>
        </authorList>
    </citation>
    <scope>NUCLEOTIDE SEQUENCE [LARGE SCALE GENOMIC DNA]</scope>
    <source>
        <strain evidence="1">LVBAO_FW01</strain>
        <tissue evidence="1">Leaves</tissue>
    </source>
</reference>
<comment type="caution">
    <text evidence="1">The sequence shown here is derived from an EMBL/GenBank/DDBJ whole genome shotgun (WGS) entry which is preliminary data.</text>
</comment>
<gene>
    <name evidence="1" type="ORF">VNO77_26775</name>
</gene>
<name>A0AAN9KVZ8_CANGL</name>
<dbReference type="EMBL" id="JAYMYQ010000006">
    <property type="protein sequence ID" value="KAK7323308.1"/>
    <property type="molecule type" value="Genomic_DNA"/>
</dbReference>
<keyword evidence="2" id="KW-1185">Reference proteome</keyword>
<evidence type="ECO:0000313" key="2">
    <source>
        <dbReference type="Proteomes" id="UP001367508"/>
    </source>
</evidence>
<sequence length="155" mass="17374">MAIKECMWSIIIGAHFLSFWEFAQDGRLFPQVLLLSSCYNPGFCYTPSITLPIVALTPSNRPMDQECKETITYILFFGNSELVAQGRWKYGGLSKTFLSPDSQVMELPEGIACEVRMLNPNEAPYNQAPGKRKISLFSWVVMQAIGPSHGKLDFG</sequence>
<dbReference type="AlphaFoldDB" id="A0AAN9KVZ8"/>
<proteinExistence type="predicted"/>
<evidence type="ECO:0000313" key="1">
    <source>
        <dbReference type="EMBL" id="KAK7323308.1"/>
    </source>
</evidence>
<dbReference type="Proteomes" id="UP001367508">
    <property type="component" value="Unassembled WGS sequence"/>
</dbReference>
<accession>A0AAN9KVZ8</accession>